<dbReference type="Proteomes" id="UP000829685">
    <property type="component" value="Unassembled WGS sequence"/>
</dbReference>
<evidence type="ECO:0000313" key="1">
    <source>
        <dbReference type="EMBL" id="KAI1878941.1"/>
    </source>
</evidence>
<keyword evidence="2" id="KW-1185">Reference proteome</keyword>
<sequence>MDPIEILLFEEGDQNSGFRTKNVQGDKARSVLIDRGDVLAVRAALASVTHGDYTSNGYAATLLVFEFTFLSMKQSRQFKTAKIILTFEDASGNLKNRPEVVTIAPAGKFFINKTTEKRDINQSANASINGSIAGVGGSVGYTWDMSQTKDTDHATTLVGTKRLFADWGKDDGVIWNLEEDDVKSAGIPSFLRAAVLLRRRNDVPFRFTIQVETGVDFEGKFRRMLGLEKPDVVDPVELDKDTDLDDLGITSLDPNAEGVDLGNMAGMDIARHTHVVLASLLTLPN</sequence>
<proteinExistence type="predicted"/>
<reference evidence="1" key="1">
    <citation type="submission" date="2021-03" db="EMBL/GenBank/DDBJ databases">
        <title>Revisited historic fungal species revealed as producer of novel bioactive compounds through whole genome sequencing and comparative genomics.</title>
        <authorList>
            <person name="Vignolle G.A."/>
            <person name="Hochenegger N."/>
            <person name="Mach R.L."/>
            <person name="Mach-Aigner A.R."/>
            <person name="Javad Rahimi M."/>
            <person name="Salim K.A."/>
            <person name="Chan C.M."/>
            <person name="Lim L.B.L."/>
            <person name="Cai F."/>
            <person name="Druzhinina I.S."/>
            <person name="U'Ren J.M."/>
            <person name="Derntl C."/>
        </authorList>
    </citation>
    <scope>NUCLEOTIDE SEQUENCE</scope>
    <source>
        <strain evidence="1">TUCIM 5799</strain>
    </source>
</reference>
<dbReference type="EMBL" id="JAFIMR010000005">
    <property type="protein sequence ID" value="KAI1878941.1"/>
    <property type="molecule type" value="Genomic_DNA"/>
</dbReference>
<comment type="caution">
    <text evidence="1">The sequence shown here is derived from an EMBL/GenBank/DDBJ whole genome shotgun (WGS) entry which is preliminary data.</text>
</comment>
<accession>A0A9P9WU58</accession>
<evidence type="ECO:0000313" key="2">
    <source>
        <dbReference type="Proteomes" id="UP000829685"/>
    </source>
</evidence>
<organism evidence="1 2">
    <name type="scientific">Neoarthrinium moseri</name>
    <dbReference type="NCBI Taxonomy" id="1658444"/>
    <lineage>
        <taxon>Eukaryota</taxon>
        <taxon>Fungi</taxon>
        <taxon>Dikarya</taxon>
        <taxon>Ascomycota</taxon>
        <taxon>Pezizomycotina</taxon>
        <taxon>Sordariomycetes</taxon>
        <taxon>Xylariomycetidae</taxon>
        <taxon>Amphisphaeriales</taxon>
        <taxon>Apiosporaceae</taxon>
        <taxon>Neoarthrinium</taxon>
    </lineage>
</organism>
<protein>
    <submittedName>
        <fullName evidence="1">Uncharacterized protein</fullName>
    </submittedName>
</protein>
<dbReference type="AlphaFoldDB" id="A0A9P9WU58"/>
<name>A0A9P9WU58_9PEZI</name>
<gene>
    <name evidence="1" type="ORF">JX265_003118</name>
</gene>